<dbReference type="GO" id="GO:0032574">
    <property type="term" value="F:5'-3' RNA helicase activity"/>
    <property type="evidence" value="ECO:0007669"/>
    <property type="project" value="UniProtKB-EC"/>
</dbReference>
<comment type="catalytic activity">
    <reaction evidence="11">
        <text>ATP + H2O = ADP + phosphate + H(+)</text>
        <dbReference type="Rhea" id="RHEA:13065"/>
        <dbReference type="ChEBI" id="CHEBI:15377"/>
        <dbReference type="ChEBI" id="CHEBI:15378"/>
        <dbReference type="ChEBI" id="CHEBI:30616"/>
        <dbReference type="ChEBI" id="CHEBI:43474"/>
        <dbReference type="ChEBI" id="CHEBI:456216"/>
    </reaction>
</comment>
<dbReference type="GO" id="GO:0004518">
    <property type="term" value="F:nuclease activity"/>
    <property type="evidence" value="ECO:0007669"/>
    <property type="project" value="UniProtKB-KW"/>
</dbReference>
<keyword evidence="6" id="KW-0460">Magnesium</keyword>
<evidence type="ECO:0000256" key="9">
    <source>
        <dbReference type="ARBA" id="ARBA00046345"/>
    </source>
</evidence>
<reference evidence="18" key="1">
    <citation type="submission" date="2021-01" db="EMBL/GenBank/DDBJ databases">
        <title>Novel species in genus Nocardioides.</title>
        <authorList>
            <person name="Zhang G."/>
        </authorList>
    </citation>
    <scope>NUCLEOTIDE SEQUENCE</scope>
    <source>
        <strain evidence="18">Zg-536</strain>
    </source>
</reference>
<sequence length="443" mass="47737">MVSNTSTSEIGAQRRTYVLDTSVLLADPAAIRRFAEHEVVLPVVVITELEAKRHHPELGYFARGALRMLDGLRVSHGRLDAPVPVGDEGGTLRVELNHTDASSLPSGFRLGDNDTRILAVARNLADEGHDVTLVSKDLPLRIKASAVGLSAEEYRGEAVADSDTGYSGMAEVEIEAEALDELYDDGTLDLAEARELPCHTGLVLLSERGTALGRVGPDKQVHLVRGDREAFGLHGRSAEQRVALDLLLDPDVGIVSLGGRAGTGKSALALCAGLEAVMERQQHKKVVVFRPLFAVGGQELGYLPGSESEKMSPWGQAVFDTLGALTSTDVVDEILHRGMLEVLPLTHIRGRSLHDSFVIVDEAQSLERNVLLTVLSRIGANSKVVLTHDVAQRDNLRVGRHDGIVAVVEKLKGHPLFAHVTLTRSERSPIAALVTEMLENVVV</sequence>
<accession>A0A939BSM7</accession>
<evidence type="ECO:0000313" key="19">
    <source>
        <dbReference type="Proteomes" id="UP000663791"/>
    </source>
</evidence>
<keyword evidence="19" id="KW-1185">Reference proteome</keyword>
<evidence type="ECO:0000256" key="16">
    <source>
        <dbReference type="ARBA" id="ARBA00076032"/>
    </source>
</evidence>
<evidence type="ECO:0000256" key="6">
    <source>
        <dbReference type="ARBA" id="ARBA00022842"/>
    </source>
</evidence>
<organism evidence="18 19">
    <name type="scientific">Nocardioides faecalis</name>
    <dbReference type="NCBI Taxonomy" id="2803858"/>
    <lineage>
        <taxon>Bacteria</taxon>
        <taxon>Bacillati</taxon>
        <taxon>Actinomycetota</taxon>
        <taxon>Actinomycetes</taxon>
        <taxon>Propionibacteriales</taxon>
        <taxon>Nocardioidaceae</taxon>
        <taxon>Nocardioides</taxon>
    </lineage>
</organism>
<evidence type="ECO:0000256" key="1">
    <source>
        <dbReference type="ARBA" id="ARBA00022722"/>
    </source>
</evidence>
<dbReference type="EC" id="5.6.2.5" evidence="14"/>
<dbReference type="InterPro" id="IPR002716">
    <property type="entry name" value="PIN_dom"/>
</dbReference>
<evidence type="ECO:0000256" key="4">
    <source>
        <dbReference type="ARBA" id="ARBA00022801"/>
    </source>
</evidence>
<keyword evidence="1" id="KW-0540">Nuclease</keyword>
<comment type="caution">
    <text evidence="18">The sequence shown here is derived from an EMBL/GenBank/DDBJ whole genome shotgun (WGS) entry which is preliminary data.</text>
</comment>
<evidence type="ECO:0000256" key="5">
    <source>
        <dbReference type="ARBA" id="ARBA00022840"/>
    </source>
</evidence>
<dbReference type="CDD" id="cd09883">
    <property type="entry name" value="PIN_VapC_PhoHL-ATPase"/>
    <property type="match status" value="1"/>
</dbReference>
<keyword evidence="8" id="KW-0413">Isomerase</keyword>
<evidence type="ECO:0000256" key="14">
    <source>
        <dbReference type="ARBA" id="ARBA00066581"/>
    </source>
</evidence>
<dbReference type="GO" id="GO:0016787">
    <property type="term" value="F:hydrolase activity"/>
    <property type="evidence" value="ECO:0007669"/>
    <property type="project" value="UniProtKB-KW"/>
</dbReference>
<keyword evidence="2" id="KW-0479">Metal-binding</keyword>
<dbReference type="GO" id="GO:0046872">
    <property type="term" value="F:metal ion binding"/>
    <property type="evidence" value="ECO:0007669"/>
    <property type="project" value="UniProtKB-KW"/>
</dbReference>
<dbReference type="Pfam" id="PF02562">
    <property type="entry name" value="PhoH"/>
    <property type="match status" value="1"/>
</dbReference>
<dbReference type="Gene3D" id="3.40.50.300">
    <property type="entry name" value="P-loop containing nucleotide triphosphate hydrolases"/>
    <property type="match status" value="1"/>
</dbReference>
<dbReference type="SUPFAM" id="SSF88723">
    <property type="entry name" value="PIN domain-like"/>
    <property type="match status" value="1"/>
</dbReference>
<dbReference type="AlphaFoldDB" id="A0A939BSM7"/>
<evidence type="ECO:0000256" key="15">
    <source>
        <dbReference type="ARBA" id="ARBA00071584"/>
    </source>
</evidence>
<comment type="similarity">
    <text evidence="9">In the N-terminal section; belongs to the PINc/VapC protein family.</text>
</comment>
<dbReference type="EMBL" id="JAERTX010000005">
    <property type="protein sequence ID" value="MBM9459789.1"/>
    <property type="molecule type" value="Genomic_DNA"/>
</dbReference>
<proteinExistence type="inferred from homology"/>
<dbReference type="SUPFAM" id="SSF52540">
    <property type="entry name" value="P-loop containing nucleoside triphosphate hydrolases"/>
    <property type="match status" value="1"/>
</dbReference>
<dbReference type="GO" id="GO:0005829">
    <property type="term" value="C:cytosol"/>
    <property type="evidence" value="ECO:0007669"/>
    <property type="project" value="TreeGrafter"/>
</dbReference>
<keyword evidence="5" id="KW-0067">ATP-binding</keyword>
<dbReference type="Gene3D" id="3.40.50.1010">
    <property type="entry name" value="5'-nuclease"/>
    <property type="match status" value="1"/>
</dbReference>
<comment type="catalytic activity">
    <reaction evidence="12">
        <text>n ATP + n H2O + wound RNA = n ADP + n phosphate + unwound RNA.</text>
        <dbReference type="EC" id="5.6.2.5"/>
    </reaction>
</comment>
<dbReference type="Proteomes" id="UP000663791">
    <property type="component" value="Unassembled WGS sequence"/>
</dbReference>
<dbReference type="InterPro" id="IPR003714">
    <property type="entry name" value="PhoH"/>
</dbReference>
<evidence type="ECO:0000256" key="7">
    <source>
        <dbReference type="ARBA" id="ARBA00023134"/>
    </source>
</evidence>
<dbReference type="PANTHER" id="PTHR30473">
    <property type="entry name" value="PROTEIN PHOH"/>
    <property type="match status" value="1"/>
</dbReference>
<evidence type="ECO:0000256" key="8">
    <source>
        <dbReference type="ARBA" id="ARBA00023235"/>
    </source>
</evidence>
<keyword evidence="7" id="KW-0342">GTP-binding</keyword>
<evidence type="ECO:0000256" key="10">
    <source>
        <dbReference type="ARBA" id="ARBA00048548"/>
    </source>
</evidence>
<gene>
    <name evidence="18" type="ORF">JK386_07720</name>
</gene>
<comment type="similarity">
    <text evidence="13">In the C-terminal section; belongs to the PhoH family.</text>
</comment>
<dbReference type="InterPro" id="IPR051451">
    <property type="entry name" value="PhoH2-like"/>
</dbReference>
<evidence type="ECO:0000256" key="12">
    <source>
        <dbReference type="ARBA" id="ARBA00052583"/>
    </source>
</evidence>
<dbReference type="GO" id="GO:0005525">
    <property type="term" value="F:GTP binding"/>
    <property type="evidence" value="ECO:0007669"/>
    <property type="project" value="UniProtKB-KW"/>
</dbReference>
<dbReference type="FunFam" id="3.40.50.300:FF:000215">
    <property type="entry name" value="ATP-binding protein"/>
    <property type="match status" value="1"/>
</dbReference>
<evidence type="ECO:0000256" key="3">
    <source>
        <dbReference type="ARBA" id="ARBA00022741"/>
    </source>
</evidence>
<keyword evidence="4" id="KW-0378">Hydrolase</keyword>
<comment type="catalytic activity">
    <reaction evidence="10">
        <text>GTP + H2O = GDP + phosphate + H(+)</text>
        <dbReference type="Rhea" id="RHEA:19669"/>
        <dbReference type="ChEBI" id="CHEBI:15377"/>
        <dbReference type="ChEBI" id="CHEBI:15378"/>
        <dbReference type="ChEBI" id="CHEBI:37565"/>
        <dbReference type="ChEBI" id="CHEBI:43474"/>
        <dbReference type="ChEBI" id="CHEBI:58189"/>
    </reaction>
</comment>
<dbReference type="InterPro" id="IPR027417">
    <property type="entry name" value="P-loop_NTPase"/>
</dbReference>
<evidence type="ECO:0000256" key="11">
    <source>
        <dbReference type="ARBA" id="ARBA00049360"/>
    </source>
</evidence>
<name>A0A939BSM7_9ACTN</name>
<dbReference type="InterPro" id="IPR029060">
    <property type="entry name" value="PIN-like_dom_sf"/>
</dbReference>
<dbReference type="SMART" id="SM00670">
    <property type="entry name" value="PINc"/>
    <property type="match status" value="1"/>
</dbReference>
<evidence type="ECO:0000259" key="17">
    <source>
        <dbReference type="SMART" id="SM00670"/>
    </source>
</evidence>
<dbReference type="Pfam" id="PF13638">
    <property type="entry name" value="PIN_4"/>
    <property type="match status" value="1"/>
</dbReference>
<evidence type="ECO:0000313" key="18">
    <source>
        <dbReference type="EMBL" id="MBM9459789.1"/>
    </source>
</evidence>
<dbReference type="PANTHER" id="PTHR30473:SF2">
    <property type="entry name" value="PIN DOMAIN-CONTAINING PROTEIN"/>
    <property type="match status" value="1"/>
</dbReference>
<evidence type="ECO:0000256" key="13">
    <source>
        <dbReference type="ARBA" id="ARBA00060962"/>
    </source>
</evidence>
<feature type="domain" description="PIN" evidence="17">
    <location>
        <begin position="15"/>
        <end position="142"/>
    </location>
</feature>
<keyword evidence="3" id="KW-0547">Nucleotide-binding</keyword>
<dbReference type="GO" id="GO:0005524">
    <property type="term" value="F:ATP binding"/>
    <property type="evidence" value="ECO:0007669"/>
    <property type="project" value="UniProtKB-KW"/>
</dbReference>
<protein>
    <recommendedName>
        <fullName evidence="15">Protein PhoH2</fullName>
        <ecNumber evidence="14">5.6.2.5</ecNumber>
    </recommendedName>
    <alternativeName>
        <fullName evidence="16">RNA 5'-3' helicase PhoH2</fullName>
    </alternativeName>
</protein>
<evidence type="ECO:0000256" key="2">
    <source>
        <dbReference type="ARBA" id="ARBA00022723"/>
    </source>
</evidence>